<evidence type="ECO:0000313" key="2">
    <source>
        <dbReference type="EMBL" id="KAK4444257.1"/>
    </source>
</evidence>
<dbReference type="InterPro" id="IPR052895">
    <property type="entry name" value="HetReg/Transcr_Mod"/>
</dbReference>
<comment type="caution">
    <text evidence="2">The sequence shown here is derived from an EMBL/GenBank/DDBJ whole genome shotgun (WGS) entry which is preliminary data.</text>
</comment>
<evidence type="ECO:0000313" key="3">
    <source>
        <dbReference type="Proteomes" id="UP001321760"/>
    </source>
</evidence>
<dbReference type="EMBL" id="MU865980">
    <property type="protein sequence ID" value="KAK4444257.1"/>
    <property type="molecule type" value="Genomic_DNA"/>
</dbReference>
<keyword evidence="3" id="KW-1185">Reference proteome</keyword>
<reference evidence="2" key="2">
    <citation type="submission" date="2023-05" db="EMBL/GenBank/DDBJ databases">
        <authorList>
            <consortium name="Lawrence Berkeley National Laboratory"/>
            <person name="Steindorff A."/>
            <person name="Hensen N."/>
            <person name="Bonometti L."/>
            <person name="Westerberg I."/>
            <person name="Brannstrom I.O."/>
            <person name="Guillou S."/>
            <person name="Cros-Aarteil S."/>
            <person name="Calhoun S."/>
            <person name="Haridas S."/>
            <person name="Kuo A."/>
            <person name="Mondo S."/>
            <person name="Pangilinan J."/>
            <person name="Riley R."/>
            <person name="Labutti K."/>
            <person name="Andreopoulos B."/>
            <person name="Lipzen A."/>
            <person name="Chen C."/>
            <person name="Yanf M."/>
            <person name="Daum C."/>
            <person name="Ng V."/>
            <person name="Clum A."/>
            <person name="Ohm R."/>
            <person name="Martin F."/>
            <person name="Silar P."/>
            <person name="Natvig D."/>
            <person name="Lalanne C."/>
            <person name="Gautier V."/>
            <person name="Ament-Velasquez S.L."/>
            <person name="Kruys A."/>
            <person name="Hutchinson M.I."/>
            <person name="Powell A.J."/>
            <person name="Barry K."/>
            <person name="Miller A.N."/>
            <person name="Grigoriev I.V."/>
            <person name="Debuchy R."/>
            <person name="Gladieux P."/>
            <person name="Thoren M.H."/>
            <person name="Johannesson H."/>
        </authorList>
    </citation>
    <scope>NUCLEOTIDE SEQUENCE</scope>
    <source>
        <strain evidence="2">PSN243</strain>
    </source>
</reference>
<dbReference type="PANTHER" id="PTHR24148:SF64">
    <property type="entry name" value="HETEROKARYON INCOMPATIBILITY DOMAIN-CONTAINING PROTEIN"/>
    <property type="match status" value="1"/>
</dbReference>
<dbReference type="Pfam" id="PF06985">
    <property type="entry name" value="HET"/>
    <property type="match status" value="1"/>
</dbReference>
<feature type="domain" description="Heterokaryon incompatibility" evidence="1">
    <location>
        <begin position="58"/>
        <end position="220"/>
    </location>
</feature>
<accession>A0AAV9G7W5</accession>
<sequence length="666" mass="74617">MTLNVNTAVSPLLYSSLLSTESTWPKIRLISIKSEPGDAELRVYLDSISLADAKSHGYYALSYVWGDATDTEAIQVNGHEFHATRNLVLALSQMAATQRHATDALWVDAICINQVDASERSSQVGIMDQIYQNAREVLCWLGPEDKSTATAMQLVKMLSRDVKDFHSSDTPSSPTEHLLFAHLENPLYLDLIRQLPKNNFMTLDLFTTRDYWTRIWTLQEMVLAGLCTLVCGQQSCYLNEMELAVDWACSQPVYDLIQADKRPPKVDPKVWNFIYWFLRGWEMNYPIPEVLSMRKDIRGSPGFHKAPSTTIKFLAQSAKRRATDPRDKLYGMAGICDIGLEIDYSISPEVLFTQFAAHSVSRIPDLSKLLQNAGTCRKFDSGRSLPSWVPDWGSHRYVPKGRFKANAGCPSHASKVEVEKDGGELRVFGICLDVISEILPKPDSDTPVQDDEDLREVARNAQFLFQQNATTILEQIIPAPPTKHRYRTGIPIVHAVLSLLLTNIDLRTREEYNPRHFEPLPPLIRCLLTESSTERGTTRATIPDTNGSDLTDTRTAETFLTEVLNIDRNVDLHVQDIIMAADILHDDWRMEQLMRSSPFMGPSRPFRTMEGYIGCASADCKAGDLICVLGASSKPVVLREVVGGSDGTFQFVSTCRVVGANDGEYS</sequence>
<name>A0AAV9G7W5_9PEZI</name>
<gene>
    <name evidence="2" type="ORF">QBC34DRAFT_442752</name>
</gene>
<organism evidence="2 3">
    <name type="scientific">Podospora aff. communis PSN243</name>
    <dbReference type="NCBI Taxonomy" id="3040156"/>
    <lineage>
        <taxon>Eukaryota</taxon>
        <taxon>Fungi</taxon>
        <taxon>Dikarya</taxon>
        <taxon>Ascomycota</taxon>
        <taxon>Pezizomycotina</taxon>
        <taxon>Sordariomycetes</taxon>
        <taxon>Sordariomycetidae</taxon>
        <taxon>Sordariales</taxon>
        <taxon>Podosporaceae</taxon>
        <taxon>Podospora</taxon>
    </lineage>
</organism>
<dbReference type="Proteomes" id="UP001321760">
    <property type="component" value="Unassembled WGS sequence"/>
</dbReference>
<protein>
    <submittedName>
        <fullName evidence="2">Heterokaryon incompatibility protein-domain-containing protein</fullName>
    </submittedName>
</protein>
<proteinExistence type="predicted"/>
<evidence type="ECO:0000259" key="1">
    <source>
        <dbReference type="Pfam" id="PF06985"/>
    </source>
</evidence>
<dbReference type="PANTHER" id="PTHR24148">
    <property type="entry name" value="ANKYRIN REPEAT DOMAIN-CONTAINING PROTEIN 39 HOMOLOG-RELATED"/>
    <property type="match status" value="1"/>
</dbReference>
<dbReference type="AlphaFoldDB" id="A0AAV9G7W5"/>
<dbReference type="InterPro" id="IPR010730">
    <property type="entry name" value="HET"/>
</dbReference>
<reference evidence="2" key="1">
    <citation type="journal article" date="2023" name="Mol. Phylogenet. Evol.">
        <title>Genome-scale phylogeny and comparative genomics of the fungal order Sordariales.</title>
        <authorList>
            <person name="Hensen N."/>
            <person name="Bonometti L."/>
            <person name="Westerberg I."/>
            <person name="Brannstrom I.O."/>
            <person name="Guillou S."/>
            <person name="Cros-Aarteil S."/>
            <person name="Calhoun S."/>
            <person name="Haridas S."/>
            <person name="Kuo A."/>
            <person name="Mondo S."/>
            <person name="Pangilinan J."/>
            <person name="Riley R."/>
            <person name="LaButti K."/>
            <person name="Andreopoulos B."/>
            <person name="Lipzen A."/>
            <person name="Chen C."/>
            <person name="Yan M."/>
            <person name="Daum C."/>
            <person name="Ng V."/>
            <person name="Clum A."/>
            <person name="Steindorff A."/>
            <person name="Ohm R.A."/>
            <person name="Martin F."/>
            <person name="Silar P."/>
            <person name="Natvig D.O."/>
            <person name="Lalanne C."/>
            <person name="Gautier V."/>
            <person name="Ament-Velasquez S.L."/>
            <person name="Kruys A."/>
            <person name="Hutchinson M.I."/>
            <person name="Powell A.J."/>
            <person name="Barry K."/>
            <person name="Miller A.N."/>
            <person name="Grigoriev I.V."/>
            <person name="Debuchy R."/>
            <person name="Gladieux P."/>
            <person name="Hiltunen Thoren M."/>
            <person name="Johannesson H."/>
        </authorList>
    </citation>
    <scope>NUCLEOTIDE SEQUENCE</scope>
    <source>
        <strain evidence="2">PSN243</strain>
    </source>
</reference>